<reference evidence="1" key="1">
    <citation type="submission" date="2024-09" db="EMBL/GenBank/DDBJ databases">
        <title>Black Yeasts Isolated from many extreme environments.</title>
        <authorList>
            <person name="Coleine C."/>
            <person name="Stajich J.E."/>
            <person name="Selbmann L."/>
        </authorList>
    </citation>
    <scope>NUCLEOTIDE SEQUENCE</scope>
    <source>
        <strain evidence="1">CCFEE 5737</strain>
    </source>
</reference>
<comment type="caution">
    <text evidence="1">The sequence shown here is derived from an EMBL/GenBank/DDBJ whole genome shotgun (WGS) entry which is preliminary data.</text>
</comment>
<sequence length="131" mass="14135">MFIAADATNSSSTTDSAYEVMIWFGRWGDATQPIGIAEGSQDNHVINGTTFDLYYGSNSLGQKVFTWVAGDNTTTFTGDLAPLVSKLSNNSGPVGDDYLGYVAFGSEALYSFENVTFYVPVLEMDIITVNV</sequence>
<protein>
    <submittedName>
        <fullName evidence="1">Uncharacterized protein</fullName>
    </submittedName>
</protein>
<evidence type="ECO:0000313" key="2">
    <source>
        <dbReference type="Proteomes" id="UP001186974"/>
    </source>
</evidence>
<name>A0ACC3CS65_9PEZI</name>
<accession>A0ACC3CS65</accession>
<keyword evidence="2" id="KW-1185">Reference proteome</keyword>
<evidence type="ECO:0000313" key="1">
    <source>
        <dbReference type="EMBL" id="KAK3044042.1"/>
    </source>
</evidence>
<dbReference type="Proteomes" id="UP001186974">
    <property type="component" value="Unassembled WGS sequence"/>
</dbReference>
<gene>
    <name evidence="1" type="ORF">LTS18_002324</name>
</gene>
<dbReference type="EMBL" id="JAWDJW010012502">
    <property type="protein sequence ID" value="KAK3044042.1"/>
    <property type="molecule type" value="Genomic_DNA"/>
</dbReference>
<organism evidence="1 2">
    <name type="scientific">Coniosporium uncinatum</name>
    <dbReference type="NCBI Taxonomy" id="93489"/>
    <lineage>
        <taxon>Eukaryota</taxon>
        <taxon>Fungi</taxon>
        <taxon>Dikarya</taxon>
        <taxon>Ascomycota</taxon>
        <taxon>Pezizomycotina</taxon>
        <taxon>Dothideomycetes</taxon>
        <taxon>Dothideomycetes incertae sedis</taxon>
        <taxon>Coniosporium</taxon>
    </lineage>
</organism>
<proteinExistence type="predicted"/>